<keyword evidence="2" id="KW-0813">Transport</keyword>
<dbReference type="SMART" id="SM00382">
    <property type="entry name" value="AAA"/>
    <property type="match status" value="1"/>
</dbReference>
<evidence type="ECO:0000313" key="6">
    <source>
        <dbReference type="EMBL" id="BBO24668.1"/>
    </source>
</evidence>
<dbReference type="GO" id="GO:0005524">
    <property type="term" value="F:ATP binding"/>
    <property type="evidence" value="ECO:0007669"/>
    <property type="project" value="UniProtKB-KW"/>
</dbReference>
<evidence type="ECO:0000256" key="3">
    <source>
        <dbReference type="ARBA" id="ARBA00022741"/>
    </source>
</evidence>
<dbReference type="PANTHER" id="PTHR42711:SF5">
    <property type="entry name" value="ABC TRANSPORTER ATP-BINDING PROTEIN NATA"/>
    <property type="match status" value="1"/>
</dbReference>
<dbReference type="Proteomes" id="UP000662873">
    <property type="component" value="Chromosome"/>
</dbReference>
<proteinExistence type="inferred from homology"/>
<keyword evidence="4 6" id="KW-0067">ATP-binding</keyword>
<comment type="similarity">
    <text evidence="1">Belongs to the ABC transporter superfamily.</text>
</comment>
<dbReference type="PANTHER" id="PTHR42711">
    <property type="entry name" value="ABC TRANSPORTER ATP-BINDING PROTEIN"/>
    <property type="match status" value="1"/>
</dbReference>
<dbReference type="InterPro" id="IPR003593">
    <property type="entry name" value="AAA+_ATPase"/>
</dbReference>
<feature type="domain" description="ABC transporter" evidence="5">
    <location>
        <begin position="2"/>
        <end position="237"/>
    </location>
</feature>
<dbReference type="AlphaFoldDB" id="A0A809RDF0"/>
<dbReference type="InterPro" id="IPR027417">
    <property type="entry name" value="P-loop_NTPase"/>
</dbReference>
<dbReference type="GO" id="GO:0016887">
    <property type="term" value="F:ATP hydrolysis activity"/>
    <property type="evidence" value="ECO:0007669"/>
    <property type="project" value="InterPro"/>
</dbReference>
<evidence type="ECO:0000256" key="2">
    <source>
        <dbReference type="ARBA" id="ARBA00022448"/>
    </source>
</evidence>
<dbReference type="PROSITE" id="PS50893">
    <property type="entry name" value="ABC_TRANSPORTER_2"/>
    <property type="match status" value="1"/>
</dbReference>
<evidence type="ECO:0000259" key="5">
    <source>
        <dbReference type="PROSITE" id="PS50893"/>
    </source>
</evidence>
<evidence type="ECO:0000256" key="4">
    <source>
        <dbReference type="ARBA" id="ARBA00022840"/>
    </source>
</evidence>
<evidence type="ECO:0000256" key="1">
    <source>
        <dbReference type="ARBA" id="ARBA00005417"/>
    </source>
</evidence>
<gene>
    <name evidence="6" type="ORF">NPRO_22630</name>
</gene>
<sequence length="251" mass="27040">MVETQGLGKVFFDGKGNRIEAVRDVSLRVRPGQILGLLGVNGAGKTTLLRMLSTVLEPTSGTAAVAGYDVATDPEKVRASIGFMSASTALYGRLSPLELLKYFGQLYGLGGSTLRNRIDSLVEQLGIGEFADRLCDRLSTGQKQRVSIARTMLHEPPVLFFDEPTSGLDVLTSQTVLGFIERSRDEGKTVVFCSHIMSEVERLCDPIAIIHNGSIRGEGSLAEILDQTNASSLERAFLHLAESPEAVEVAS</sequence>
<name>A0A809RDF0_9BACT</name>
<protein>
    <submittedName>
        <fullName evidence="6">ABC transporter ATP-binding protein</fullName>
    </submittedName>
</protein>
<organism evidence="6 7">
    <name type="scientific">Candidatus Nitrosymbiomonas proteolyticus</name>
    <dbReference type="NCBI Taxonomy" id="2608984"/>
    <lineage>
        <taxon>Bacteria</taxon>
        <taxon>Bacillati</taxon>
        <taxon>Armatimonadota</taxon>
        <taxon>Armatimonadota incertae sedis</taxon>
        <taxon>Candidatus Nitrosymbiomonas</taxon>
    </lineage>
</organism>
<dbReference type="SUPFAM" id="SSF52540">
    <property type="entry name" value="P-loop containing nucleoside triphosphate hydrolases"/>
    <property type="match status" value="1"/>
</dbReference>
<dbReference type="InterPro" id="IPR050763">
    <property type="entry name" value="ABC_transporter_ATP-binding"/>
</dbReference>
<reference evidence="6" key="1">
    <citation type="journal article" name="DNA Res.">
        <title>The physiological potential of anammox bacteria as revealed by their core genome structure.</title>
        <authorList>
            <person name="Okubo T."/>
            <person name="Toyoda A."/>
            <person name="Fukuhara K."/>
            <person name="Uchiyama I."/>
            <person name="Harigaya Y."/>
            <person name="Kuroiwa M."/>
            <person name="Suzuki T."/>
            <person name="Murakami Y."/>
            <person name="Suwa Y."/>
            <person name="Takami H."/>
        </authorList>
    </citation>
    <scope>NUCLEOTIDE SEQUENCE</scope>
    <source>
        <strain evidence="6">317325-2</strain>
    </source>
</reference>
<evidence type="ECO:0000313" key="7">
    <source>
        <dbReference type="Proteomes" id="UP000662873"/>
    </source>
</evidence>
<dbReference type="EMBL" id="AP021858">
    <property type="protein sequence ID" value="BBO24668.1"/>
    <property type="molecule type" value="Genomic_DNA"/>
</dbReference>
<dbReference type="KEGG" id="npy:NPRO_22630"/>
<accession>A0A809RDF0</accession>
<dbReference type="InterPro" id="IPR003439">
    <property type="entry name" value="ABC_transporter-like_ATP-bd"/>
</dbReference>
<keyword evidence="3" id="KW-0547">Nucleotide-binding</keyword>
<dbReference type="Pfam" id="PF00005">
    <property type="entry name" value="ABC_tran"/>
    <property type="match status" value="1"/>
</dbReference>
<dbReference type="Gene3D" id="3.40.50.300">
    <property type="entry name" value="P-loop containing nucleotide triphosphate hydrolases"/>
    <property type="match status" value="1"/>
</dbReference>